<feature type="compositionally biased region" description="Basic and acidic residues" evidence="1">
    <location>
        <begin position="79"/>
        <end position="96"/>
    </location>
</feature>
<protein>
    <submittedName>
        <fullName evidence="2">Uncharacterized protein</fullName>
    </submittedName>
</protein>
<dbReference type="EMBL" id="JAAAJB010000118">
    <property type="protein sequence ID" value="KAG0265376.1"/>
    <property type="molecule type" value="Genomic_DNA"/>
</dbReference>
<feature type="region of interest" description="Disordered" evidence="1">
    <location>
        <begin position="76"/>
        <end position="96"/>
    </location>
</feature>
<evidence type="ECO:0000313" key="2">
    <source>
        <dbReference type="EMBL" id="KAG0265376.1"/>
    </source>
</evidence>
<reference evidence="2" key="1">
    <citation type="journal article" date="2020" name="Fungal Divers.">
        <title>Resolving the Mortierellaceae phylogeny through synthesis of multi-gene phylogenetics and phylogenomics.</title>
        <authorList>
            <person name="Vandepol N."/>
            <person name="Liber J."/>
            <person name="Desiro A."/>
            <person name="Na H."/>
            <person name="Kennedy M."/>
            <person name="Barry K."/>
            <person name="Grigoriev I.V."/>
            <person name="Miller A.N."/>
            <person name="O'Donnell K."/>
            <person name="Stajich J.E."/>
            <person name="Bonito G."/>
        </authorList>
    </citation>
    <scope>NUCLEOTIDE SEQUENCE</scope>
    <source>
        <strain evidence="2">BC1065</strain>
    </source>
</reference>
<evidence type="ECO:0000313" key="3">
    <source>
        <dbReference type="Proteomes" id="UP000807716"/>
    </source>
</evidence>
<proteinExistence type="predicted"/>
<comment type="caution">
    <text evidence="2">The sequence shown here is derived from an EMBL/GenBank/DDBJ whole genome shotgun (WGS) entry which is preliminary data.</text>
</comment>
<feature type="region of interest" description="Disordered" evidence="1">
    <location>
        <begin position="1"/>
        <end position="54"/>
    </location>
</feature>
<accession>A0A9P6QC77</accession>
<dbReference type="Proteomes" id="UP000807716">
    <property type="component" value="Unassembled WGS sequence"/>
</dbReference>
<gene>
    <name evidence="2" type="ORF">DFQ27_000663</name>
</gene>
<sequence length="96" mass="10649">MRSTTDYDDECSSSSTPSTPCSFASAQSSRDEDEDEDYFSNKESIFSGSRAREHPCTPQFVSESLPYQSVRNTVISKNEGWDNKGHKVNKGAKEGV</sequence>
<dbReference type="AlphaFoldDB" id="A0A9P6QC77"/>
<keyword evidence="3" id="KW-1185">Reference proteome</keyword>
<name>A0A9P6QC77_9FUNG</name>
<feature type="compositionally biased region" description="Low complexity" evidence="1">
    <location>
        <begin position="12"/>
        <end position="22"/>
    </location>
</feature>
<evidence type="ECO:0000256" key="1">
    <source>
        <dbReference type="SAM" id="MobiDB-lite"/>
    </source>
</evidence>
<organism evidence="2 3">
    <name type="scientific">Actinomortierella ambigua</name>
    <dbReference type="NCBI Taxonomy" id="1343610"/>
    <lineage>
        <taxon>Eukaryota</taxon>
        <taxon>Fungi</taxon>
        <taxon>Fungi incertae sedis</taxon>
        <taxon>Mucoromycota</taxon>
        <taxon>Mortierellomycotina</taxon>
        <taxon>Mortierellomycetes</taxon>
        <taxon>Mortierellales</taxon>
        <taxon>Mortierellaceae</taxon>
        <taxon>Actinomortierella</taxon>
    </lineage>
</organism>
<feature type="compositionally biased region" description="Acidic residues" evidence="1">
    <location>
        <begin position="1"/>
        <end position="11"/>
    </location>
</feature>